<dbReference type="SUPFAM" id="SSF55874">
    <property type="entry name" value="ATPase domain of HSP90 chaperone/DNA topoisomerase II/histidine kinase"/>
    <property type="match status" value="1"/>
</dbReference>
<dbReference type="InterPro" id="IPR005467">
    <property type="entry name" value="His_kinase_dom"/>
</dbReference>
<dbReference type="SUPFAM" id="SSF47384">
    <property type="entry name" value="Homodimeric domain of signal transducing histidine kinase"/>
    <property type="match status" value="1"/>
</dbReference>
<reference evidence="11 13" key="2">
    <citation type="submission" date="2018-07" db="EMBL/GenBank/DDBJ databases">
        <title>Complete genome of the Arcobacter bivalviorum type strain LMG 26154.</title>
        <authorList>
            <person name="Miller W.G."/>
            <person name="Yee E."/>
            <person name="Bono J.L."/>
        </authorList>
    </citation>
    <scope>NUCLEOTIDE SEQUENCE [LARGE SCALE GENOMIC DNA]</scope>
    <source>
        <strain evidence="11 13">LMG 26154</strain>
    </source>
</reference>
<dbReference type="Proteomes" id="UP000253850">
    <property type="component" value="Chromosome"/>
</dbReference>
<dbReference type="EMBL" id="PDKM01000001">
    <property type="protein sequence ID" value="RXK11395.1"/>
    <property type="molecule type" value="Genomic_DNA"/>
</dbReference>
<keyword evidence="5" id="KW-0547">Nucleotide-binding</keyword>
<dbReference type="RefSeq" id="WP_114839129.1">
    <property type="nucleotide sequence ID" value="NZ_CP031217.1"/>
</dbReference>
<dbReference type="CDD" id="cd00082">
    <property type="entry name" value="HisKA"/>
    <property type="match status" value="1"/>
</dbReference>
<evidence type="ECO:0000256" key="1">
    <source>
        <dbReference type="ARBA" id="ARBA00000085"/>
    </source>
</evidence>
<keyword evidence="9" id="KW-0812">Transmembrane</keyword>
<dbReference type="PANTHER" id="PTHR42878:SF7">
    <property type="entry name" value="SENSOR HISTIDINE KINASE GLRK"/>
    <property type="match status" value="1"/>
</dbReference>
<keyword evidence="8" id="KW-0902">Two-component regulatory system</keyword>
<evidence type="ECO:0000313" key="12">
    <source>
        <dbReference type="EMBL" id="RXK11395.1"/>
    </source>
</evidence>
<dbReference type="CDD" id="cd00075">
    <property type="entry name" value="HATPase"/>
    <property type="match status" value="1"/>
</dbReference>
<proteinExistence type="predicted"/>
<reference evidence="12 14" key="1">
    <citation type="submission" date="2017-10" db="EMBL/GenBank/DDBJ databases">
        <title>Genomics of the genus Arcobacter.</title>
        <authorList>
            <person name="Perez-Cataluna A."/>
            <person name="Figueras M.J."/>
        </authorList>
    </citation>
    <scope>NUCLEOTIDE SEQUENCE [LARGE SCALE GENOMIC DNA]</scope>
    <source>
        <strain evidence="12 14">CECT 7835</strain>
    </source>
</reference>
<dbReference type="EMBL" id="CP031217">
    <property type="protein sequence ID" value="AXH12293.1"/>
    <property type="molecule type" value="Genomic_DNA"/>
</dbReference>
<dbReference type="Proteomes" id="UP000289193">
    <property type="component" value="Unassembled WGS sequence"/>
</dbReference>
<dbReference type="GO" id="GO:0000155">
    <property type="term" value="F:phosphorelay sensor kinase activity"/>
    <property type="evidence" value="ECO:0007669"/>
    <property type="project" value="InterPro"/>
</dbReference>
<keyword evidence="9" id="KW-1133">Transmembrane helix</keyword>
<evidence type="ECO:0000313" key="14">
    <source>
        <dbReference type="Proteomes" id="UP000289193"/>
    </source>
</evidence>
<organism evidence="12 14">
    <name type="scientific">Halarcobacter bivalviorum</name>
    <dbReference type="NCBI Taxonomy" id="663364"/>
    <lineage>
        <taxon>Bacteria</taxon>
        <taxon>Pseudomonadati</taxon>
        <taxon>Campylobacterota</taxon>
        <taxon>Epsilonproteobacteria</taxon>
        <taxon>Campylobacterales</taxon>
        <taxon>Arcobacteraceae</taxon>
        <taxon>Halarcobacter</taxon>
    </lineage>
</organism>
<evidence type="ECO:0000313" key="13">
    <source>
        <dbReference type="Proteomes" id="UP000253850"/>
    </source>
</evidence>
<dbReference type="Gene3D" id="3.30.565.10">
    <property type="entry name" value="Histidine kinase-like ATPase, C-terminal domain"/>
    <property type="match status" value="1"/>
</dbReference>
<dbReference type="EC" id="2.7.13.3" evidence="2"/>
<keyword evidence="9" id="KW-0472">Membrane</keyword>
<evidence type="ECO:0000256" key="2">
    <source>
        <dbReference type="ARBA" id="ARBA00012438"/>
    </source>
</evidence>
<accession>A0AAX2ADD3</accession>
<dbReference type="AlphaFoldDB" id="A0AAX2ADD3"/>
<keyword evidence="6 11" id="KW-0418">Kinase</keyword>
<name>A0AAX2ADD3_9BACT</name>
<dbReference type="InterPro" id="IPR050351">
    <property type="entry name" value="BphY/WalK/GraS-like"/>
</dbReference>
<keyword evidence="3" id="KW-0597">Phosphoprotein</keyword>
<dbReference type="InterPro" id="IPR003594">
    <property type="entry name" value="HATPase_dom"/>
</dbReference>
<evidence type="ECO:0000256" key="4">
    <source>
        <dbReference type="ARBA" id="ARBA00022679"/>
    </source>
</evidence>
<dbReference type="InterPro" id="IPR004358">
    <property type="entry name" value="Sig_transdc_His_kin-like_C"/>
</dbReference>
<evidence type="ECO:0000313" key="11">
    <source>
        <dbReference type="EMBL" id="AXH12293.1"/>
    </source>
</evidence>
<dbReference type="KEGG" id="hbv:ABIV_1293"/>
<dbReference type="Gene3D" id="1.10.287.130">
    <property type="match status" value="1"/>
</dbReference>
<keyword evidence="7" id="KW-0067">ATP-binding</keyword>
<dbReference type="InterPro" id="IPR036890">
    <property type="entry name" value="HATPase_C_sf"/>
</dbReference>
<gene>
    <name evidence="11" type="ORF">ABIV_1293</name>
    <name evidence="12" type="ORF">CRV05_03215</name>
</gene>
<evidence type="ECO:0000256" key="7">
    <source>
        <dbReference type="ARBA" id="ARBA00022840"/>
    </source>
</evidence>
<protein>
    <recommendedName>
        <fullName evidence="2">histidine kinase</fullName>
        <ecNumber evidence="2">2.7.13.3</ecNumber>
    </recommendedName>
</protein>
<dbReference type="PRINTS" id="PR00344">
    <property type="entry name" value="BCTRLSENSOR"/>
</dbReference>
<dbReference type="GO" id="GO:0007234">
    <property type="term" value="P:osmosensory signaling via phosphorelay pathway"/>
    <property type="evidence" value="ECO:0007669"/>
    <property type="project" value="TreeGrafter"/>
</dbReference>
<keyword evidence="14" id="KW-1185">Reference proteome</keyword>
<dbReference type="InterPro" id="IPR003661">
    <property type="entry name" value="HisK_dim/P_dom"/>
</dbReference>
<dbReference type="GO" id="GO:0005524">
    <property type="term" value="F:ATP binding"/>
    <property type="evidence" value="ECO:0007669"/>
    <property type="project" value="UniProtKB-KW"/>
</dbReference>
<dbReference type="InterPro" id="IPR036097">
    <property type="entry name" value="HisK_dim/P_sf"/>
</dbReference>
<evidence type="ECO:0000256" key="6">
    <source>
        <dbReference type="ARBA" id="ARBA00022777"/>
    </source>
</evidence>
<evidence type="ECO:0000256" key="3">
    <source>
        <dbReference type="ARBA" id="ARBA00022553"/>
    </source>
</evidence>
<comment type="catalytic activity">
    <reaction evidence="1">
        <text>ATP + protein L-histidine = ADP + protein N-phospho-L-histidine.</text>
        <dbReference type="EC" id="2.7.13.3"/>
    </reaction>
</comment>
<dbReference type="GO" id="GO:0000156">
    <property type="term" value="F:phosphorelay response regulator activity"/>
    <property type="evidence" value="ECO:0007669"/>
    <property type="project" value="TreeGrafter"/>
</dbReference>
<feature type="domain" description="Histidine kinase" evidence="10">
    <location>
        <begin position="244"/>
        <end position="465"/>
    </location>
</feature>
<feature type="transmembrane region" description="Helical" evidence="9">
    <location>
        <begin position="12"/>
        <end position="32"/>
    </location>
</feature>
<keyword evidence="4" id="KW-0808">Transferase</keyword>
<evidence type="ECO:0000256" key="8">
    <source>
        <dbReference type="ARBA" id="ARBA00023012"/>
    </source>
</evidence>
<dbReference type="GO" id="GO:0030295">
    <property type="term" value="F:protein kinase activator activity"/>
    <property type="evidence" value="ECO:0007669"/>
    <property type="project" value="TreeGrafter"/>
</dbReference>
<evidence type="ECO:0000259" key="10">
    <source>
        <dbReference type="PROSITE" id="PS50109"/>
    </source>
</evidence>
<evidence type="ECO:0000256" key="9">
    <source>
        <dbReference type="SAM" id="Phobius"/>
    </source>
</evidence>
<dbReference type="Pfam" id="PF02518">
    <property type="entry name" value="HATPase_c"/>
    <property type="match status" value="1"/>
</dbReference>
<dbReference type="PROSITE" id="PS50109">
    <property type="entry name" value="HIS_KIN"/>
    <property type="match status" value="1"/>
</dbReference>
<dbReference type="PANTHER" id="PTHR42878">
    <property type="entry name" value="TWO-COMPONENT HISTIDINE KINASE"/>
    <property type="match status" value="1"/>
</dbReference>
<dbReference type="SMART" id="SM00387">
    <property type="entry name" value="HATPase_c"/>
    <property type="match status" value="1"/>
</dbReference>
<feature type="transmembrane region" description="Helical" evidence="9">
    <location>
        <begin position="172"/>
        <end position="194"/>
    </location>
</feature>
<sequence>MESLINLKKLTIVYFIVFISLIFWAFFAFSTMNQMIASQKIYAKIINITGKQRMLSQRTALMAKLSFESGSSYHIDKTKELLEKMRTDHNFIISNITSDKIKKIYFEEKYRLDFHVQTYLKLIEEFLNNKSKENLLNIEKYSNEILPKLDYAVVNFEKESDEKIESLKNQELYILLGTLLTILLEAILIVVPSIRYNKKKEQELIDLNTSLKKQIEEEVSKNRRQNLIIAEHSKNLTMKEILNNIAHQWRQPLSIITTCVSGLRLKKDYNNLSDEDLQKSIDIVLENSTYLSNTIENFRAFFDETSNTYYSFNTIISKAKELLSHKLDNSHINIIEEIEEISYYGNETKITQVFIHILNNCIDVLKEKEANNRYIFINIKKYNDLILIKIQDNGKGISLAIENKIFEPYFTTKHQSLGKGIDLYNCKQIIETIFKGKIVARNEVKSYKEKEFKGACFTITIPLKNQSVAS</sequence>
<evidence type="ECO:0000256" key="5">
    <source>
        <dbReference type="ARBA" id="ARBA00022741"/>
    </source>
</evidence>